<dbReference type="EMBL" id="JARQWQ010000022">
    <property type="protein sequence ID" value="KAK2564434.1"/>
    <property type="molecule type" value="Genomic_DNA"/>
</dbReference>
<feature type="non-terminal residue" evidence="1">
    <location>
        <position position="114"/>
    </location>
</feature>
<gene>
    <name evidence="1" type="ORF">P5673_011865</name>
</gene>
<dbReference type="Proteomes" id="UP001249851">
    <property type="component" value="Unassembled WGS sequence"/>
</dbReference>
<evidence type="ECO:0000313" key="2">
    <source>
        <dbReference type="Proteomes" id="UP001249851"/>
    </source>
</evidence>
<keyword evidence="2" id="KW-1185">Reference proteome</keyword>
<reference evidence="1" key="1">
    <citation type="journal article" date="2023" name="G3 (Bethesda)">
        <title>Whole genome assembly and annotation of the endangered Caribbean coral Acropora cervicornis.</title>
        <authorList>
            <person name="Selwyn J.D."/>
            <person name="Vollmer S.V."/>
        </authorList>
    </citation>
    <scope>NUCLEOTIDE SEQUENCE</scope>
    <source>
        <strain evidence="1">K2</strain>
    </source>
</reference>
<proteinExistence type="predicted"/>
<evidence type="ECO:0000313" key="1">
    <source>
        <dbReference type="EMBL" id="KAK2564434.1"/>
    </source>
</evidence>
<accession>A0AAD9QN86</accession>
<sequence>GYFKGMHYDSDRPPHKMFKNNISSTDFCLTDRMWRKIQREFGGSTGHTFDLMSLDSNVPKDCFGNSLPHFTPVPFPGSAGVNFFAQDLTTFEPLMQCPYVFPPPVLVSPVLSYL</sequence>
<name>A0AAD9QN86_ACRCE</name>
<dbReference type="AlphaFoldDB" id="A0AAD9QN86"/>
<protein>
    <submittedName>
        <fullName evidence="1">Uncharacterized protein</fullName>
    </submittedName>
</protein>
<organism evidence="1 2">
    <name type="scientific">Acropora cervicornis</name>
    <name type="common">Staghorn coral</name>
    <dbReference type="NCBI Taxonomy" id="6130"/>
    <lineage>
        <taxon>Eukaryota</taxon>
        <taxon>Metazoa</taxon>
        <taxon>Cnidaria</taxon>
        <taxon>Anthozoa</taxon>
        <taxon>Hexacorallia</taxon>
        <taxon>Scleractinia</taxon>
        <taxon>Astrocoeniina</taxon>
        <taxon>Acroporidae</taxon>
        <taxon>Acropora</taxon>
    </lineage>
</organism>
<comment type="caution">
    <text evidence="1">The sequence shown here is derived from an EMBL/GenBank/DDBJ whole genome shotgun (WGS) entry which is preliminary data.</text>
</comment>
<reference evidence="1" key="2">
    <citation type="journal article" date="2023" name="Science">
        <title>Genomic signatures of disease resistance in endangered staghorn corals.</title>
        <authorList>
            <person name="Vollmer S.V."/>
            <person name="Selwyn J.D."/>
            <person name="Despard B.A."/>
            <person name="Roesel C.L."/>
        </authorList>
    </citation>
    <scope>NUCLEOTIDE SEQUENCE</scope>
    <source>
        <strain evidence="1">K2</strain>
    </source>
</reference>